<dbReference type="GO" id="GO:0016747">
    <property type="term" value="F:acyltransferase activity, transferring groups other than amino-acyl groups"/>
    <property type="evidence" value="ECO:0007669"/>
    <property type="project" value="InterPro"/>
</dbReference>
<name>A0A367FKJ9_9ACTN</name>
<feature type="compositionally biased region" description="Pro residues" evidence="1">
    <location>
        <begin position="32"/>
        <end position="73"/>
    </location>
</feature>
<dbReference type="EMBL" id="QOIL01000008">
    <property type="protein sequence ID" value="RCG30180.1"/>
    <property type="molecule type" value="Genomic_DNA"/>
</dbReference>
<sequence length="423" mass="45834">MPAVVVPEPSPAPVTPVAAFPAAPVAPGAPATTPPVAWPPPPPVTTSPPVGPSAPPALPVPPPQDVPAGPASPPVASAPSPERKAAKPGGSAGRTRDPYLDNAKFLAIILVVSGHLIEGLRDVPFAHAAYFYVYTFHMPLFITLSGYLSRNFTFSAGKARKLISGLAVPYVIFELAYSLPRLFLYGKLDISLLDPYYLTWFLMSLFMWRLSTPVWQQLRWPLVIAVGLSLMSGMSDLPDELSMNRTLGLLPFYVLGLLLRPEHFEFLKRPWVRVLGAVTLAAGLLAALAFHTDIATEWIRWRHSNAKIGVGNLDGSLIRLGMLASGALLVAAFLAITPARRTWFSGLGMATMYAYLLHGFVVKLLEPYDYLLENPAGVAVTAAFGAVLATVLCTPLVQRLFHWAVEPDTSWAFTMIRRPRGSR</sequence>
<feature type="transmembrane region" description="Helical" evidence="2">
    <location>
        <begin position="129"/>
        <end position="150"/>
    </location>
</feature>
<keyword evidence="4" id="KW-0012">Acyltransferase</keyword>
<gene>
    <name evidence="4" type="ORF">DQ384_15595</name>
</gene>
<feature type="transmembrane region" description="Helical" evidence="2">
    <location>
        <begin position="162"/>
        <end position="183"/>
    </location>
</feature>
<protein>
    <submittedName>
        <fullName evidence="4">Acyltransferase</fullName>
    </submittedName>
</protein>
<comment type="caution">
    <text evidence="4">The sequence shown here is derived from an EMBL/GenBank/DDBJ whole genome shotgun (WGS) entry which is preliminary data.</text>
</comment>
<accession>A0A367FKJ9</accession>
<dbReference type="PANTHER" id="PTHR37312">
    <property type="entry name" value="MEMBRANE-BOUND ACYLTRANSFERASE YKRP-RELATED"/>
    <property type="match status" value="1"/>
</dbReference>
<dbReference type="InterPro" id="IPR052734">
    <property type="entry name" value="Nod_factor_acetyltransferase"/>
</dbReference>
<evidence type="ECO:0000259" key="3">
    <source>
        <dbReference type="Pfam" id="PF01757"/>
    </source>
</evidence>
<keyword evidence="2" id="KW-1133">Transmembrane helix</keyword>
<keyword evidence="4" id="KW-0808">Transferase</keyword>
<evidence type="ECO:0000256" key="1">
    <source>
        <dbReference type="SAM" id="MobiDB-lite"/>
    </source>
</evidence>
<organism evidence="4 5">
    <name type="scientific">Sphaerisporangium album</name>
    <dbReference type="NCBI Taxonomy" id="509200"/>
    <lineage>
        <taxon>Bacteria</taxon>
        <taxon>Bacillati</taxon>
        <taxon>Actinomycetota</taxon>
        <taxon>Actinomycetes</taxon>
        <taxon>Streptosporangiales</taxon>
        <taxon>Streptosporangiaceae</taxon>
        <taxon>Sphaerisporangium</taxon>
    </lineage>
</organism>
<keyword evidence="2" id="KW-0472">Membrane</keyword>
<feature type="domain" description="Acyltransferase 3" evidence="3">
    <location>
        <begin position="98"/>
        <end position="394"/>
    </location>
</feature>
<feature type="compositionally biased region" description="Low complexity" evidence="1">
    <location>
        <begin position="15"/>
        <end position="31"/>
    </location>
</feature>
<feature type="transmembrane region" description="Helical" evidence="2">
    <location>
        <begin position="377"/>
        <end position="397"/>
    </location>
</feature>
<reference evidence="4 5" key="1">
    <citation type="submission" date="2018-06" db="EMBL/GenBank/DDBJ databases">
        <title>Sphaerisporangium craniellae sp. nov., isolated from a marine sponge in the South China Sea.</title>
        <authorList>
            <person name="Li L."/>
        </authorList>
    </citation>
    <scope>NUCLEOTIDE SEQUENCE [LARGE SCALE GENOMIC DNA]</scope>
    <source>
        <strain evidence="4 5">CCTCC AA 208026</strain>
    </source>
</reference>
<evidence type="ECO:0000256" key="2">
    <source>
        <dbReference type="SAM" id="Phobius"/>
    </source>
</evidence>
<feature type="transmembrane region" description="Helical" evidence="2">
    <location>
        <begin position="317"/>
        <end position="336"/>
    </location>
</feature>
<dbReference type="Proteomes" id="UP000253094">
    <property type="component" value="Unassembled WGS sequence"/>
</dbReference>
<keyword evidence="5" id="KW-1185">Reference proteome</keyword>
<dbReference type="OrthoDB" id="6623990at2"/>
<keyword evidence="2" id="KW-0812">Transmembrane</keyword>
<feature type="transmembrane region" description="Helical" evidence="2">
    <location>
        <begin position="343"/>
        <end position="365"/>
    </location>
</feature>
<proteinExistence type="predicted"/>
<feature type="transmembrane region" description="Helical" evidence="2">
    <location>
        <begin position="241"/>
        <end position="259"/>
    </location>
</feature>
<dbReference type="AlphaFoldDB" id="A0A367FKJ9"/>
<feature type="transmembrane region" description="Helical" evidence="2">
    <location>
        <begin position="271"/>
        <end position="291"/>
    </location>
</feature>
<evidence type="ECO:0000313" key="4">
    <source>
        <dbReference type="EMBL" id="RCG30180.1"/>
    </source>
</evidence>
<dbReference type="Pfam" id="PF01757">
    <property type="entry name" value="Acyl_transf_3"/>
    <property type="match status" value="1"/>
</dbReference>
<dbReference type="PANTHER" id="PTHR37312:SF1">
    <property type="entry name" value="MEMBRANE-BOUND ACYLTRANSFERASE YKRP-RELATED"/>
    <property type="match status" value="1"/>
</dbReference>
<dbReference type="InterPro" id="IPR002656">
    <property type="entry name" value="Acyl_transf_3_dom"/>
</dbReference>
<evidence type="ECO:0000313" key="5">
    <source>
        <dbReference type="Proteomes" id="UP000253094"/>
    </source>
</evidence>
<feature type="region of interest" description="Disordered" evidence="1">
    <location>
        <begin position="1"/>
        <end position="95"/>
    </location>
</feature>